<comment type="similarity">
    <text evidence="2">Belongs to the RRP1 family.</text>
</comment>
<dbReference type="OrthoDB" id="2019504at2759"/>
<dbReference type="AlphaFoldDB" id="A0A232LNU5"/>
<comment type="subcellular location">
    <subcellularLocation>
        <location evidence="1">Nucleus</location>
    </subcellularLocation>
</comment>
<dbReference type="GO" id="GO:0030688">
    <property type="term" value="C:preribosome, small subunit precursor"/>
    <property type="evidence" value="ECO:0007669"/>
    <property type="project" value="InterPro"/>
</dbReference>
<evidence type="ECO:0000256" key="3">
    <source>
        <dbReference type="ARBA" id="ARBA00022552"/>
    </source>
</evidence>
<name>A0A232LNU5_9EURO</name>
<comment type="caution">
    <text evidence="6">The sequence shown here is derived from an EMBL/GenBank/DDBJ whole genome shotgun (WGS) entry which is preliminary data.</text>
</comment>
<evidence type="ECO:0000256" key="5">
    <source>
        <dbReference type="SAM" id="MobiDB-lite"/>
    </source>
</evidence>
<organism evidence="6 7">
    <name type="scientific">Elaphomyces granulatus</name>
    <dbReference type="NCBI Taxonomy" id="519963"/>
    <lineage>
        <taxon>Eukaryota</taxon>
        <taxon>Fungi</taxon>
        <taxon>Dikarya</taxon>
        <taxon>Ascomycota</taxon>
        <taxon>Pezizomycotina</taxon>
        <taxon>Eurotiomycetes</taxon>
        <taxon>Eurotiomycetidae</taxon>
        <taxon>Eurotiales</taxon>
        <taxon>Elaphomycetaceae</taxon>
        <taxon>Elaphomyces</taxon>
    </lineage>
</organism>
<protein>
    <recommendedName>
        <fullName evidence="8">Ribosomal RNA-processing protein 1</fullName>
    </recommendedName>
</protein>
<keyword evidence="3" id="KW-0698">rRNA processing</keyword>
<evidence type="ECO:0000313" key="6">
    <source>
        <dbReference type="EMBL" id="OXV05487.1"/>
    </source>
</evidence>
<feature type="compositionally biased region" description="Basic and acidic residues" evidence="5">
    <location>
        <begin position="140"/>
        <end position="155"/>
    </location>
</feature>
<keyword evidence="4" id="KW-0539">Nucleus</keyword>
<dbReference type="PANTHER" id="PTHR13026">
    <property type="entry name" value="NNP-1 PROTEIN NOVEL NUCLEAR PROTEIN 1 NOP52"/>
    <property type="match status" value="1"/>
</dbReference>
<feature type="compositionally biased region" description="Polar residues" evidence="5">
    <location>
        <begin position="166"/>
        <end position="180"/>
    </location>
</feature>
<evidence type="ECO:0008006" key="8">
    <source>
        <dbReference type="Google" id="ProtNLM"/>
    </source>
</evidence>
<dbReference type="PANTHER" id="PTHR13026:SF0">
    <property type="entry name" value="RIBOSOMAL RNA PROCESSING 1B"/>
    <property type="match status" value="1"/>
</dbReference>
<accession>A0A232LNU5</accession>
<reference evidence="6 7" key="1">
    <citation type="journal article" date="2015" name="Environ. Microbiol.">
        <title>Metagenome sequence of Elaphomyces granulatus from sporocarp tissue reveals Ascomycota ectomycorrhizal fingerprints of genome expansion and a Proteobacteria-rich microbiome.</title>
        <authorList>
            <person name="Quandt C.A."/>
            <person name="Kohler A."/>
            <person name="Hesse C.N."/>
            <person name="Sharpton T.J."/>
            <person name="Martin F."/>
            <person name="Spatafora J.W."/>
        </authorList>
    </citation>
    <scope>NUCLEOTIDE SEQUENCE [LARGE SCALE GENOMIC DNA]</scope>
    <source>
        <strain evidence="6 7">OSC145934</strain>
    </source>
</reference>
<keyword evidence="7" id="KW-1185">Reference proteome</keyword>
<dbReference type="Pfam" id="PF05997">
    <property type="entry name" value="Nop52"/>
    <property type="match status" value="2"/>
</dbReference>
<dbReference type="EMBL" id="NPHW01006902">
    <property type="protein sequence ID" value="OXV05487.1"/>
    <property type="molecule type" value="Genomic_DNA"/>
</dbReference>
<dbReference type="Proteomes" id="UP000243515">
    <property type="component" value="Unassembled WGS sequence"/>
</dbReference>
<sequence>MALSYSHQKTPPFLKELASSDRRTRDKALESLTLFLRARRDLSLLELLKVWKGLFFCFYHSDRPLTQQALARALSYSLVPTLPRETLHRFLRAFWITIGRDFHSLDRLRLDKYLFLIRCYVGVAFEVFLKSLRHDTGFKDDNKKRKSVDEKDSGQRKKPMKAKAQQKGSMQQTLGAGSTQDNDRNEEQDAEADESGTWSDLEAYVSILEDGPLCPVNFVPDNKSNGKDEHMSKISTIDEEHGSIRMPHGPDGLRYHIMDIWLDELEKVIGPLLDNDDDLAQAPARNDDMPIDILLRPMRKLKAESPTKTVRVRAGDVLEDERLVRWGFVQIRSGEDASDEEEEWDGIAD</sequence>
<gene>
    <name evidence="6" type="ORF">Egran_06740</name>
</gene>
<evidence type="ECO:0000313" key="7">
    <source>
        <dbReference type="Proteomes" id="UP000243515"/>
    </source>
</evidence>
<dbReference type="GO" id="GO:0006364">
    <property type="term" value="P:rRNA processing"/>
    <property type="evidence" value="ECO:0007669"/>
    <property type="project" value="UniProtKB-KW"/>
</dbReference>
<evidence type="ECO:0000256" key="4">
    <source>
        <dbReference type="ARBA" id="ARBA00023242"/>
    </source>
</evidence>
<dbReference type="GO" id="GO:0005634">
    <property type="term" value="C:nucleus"/>
    <property type="evidence" value="ECO:0007669"/>
    <property type="project" value="UniProtKB-SubCell"/>
</dbReference>
<dbReference type="InterPro" id="IPR010301">
    <property type="entry name" value="RRP1"/>
</dbReference>
<feature type="region of interest" description="Disordered" evidence="5">
    <location>
        <begin position="140"/>
        <end position="197"/>
    </location>
</feature>
<evidence type="ECO:0000256" key="1">
    <source>
        <dbReference type="ARBA" id="ARBA00004123"/>
    </source>
</evidence>
<evidence type="ECO:0000256" key="2">
    <source>
        <dbReference type="ARBA" id="ARBA00006374"/>
    </source>
</evidence>
<proteinExistence type="inferred from homology"/>